<name>A0A2T0BCG1_9CLOT</name>
<gene>
    <name evidence="1" type="ORF">CLLU_31270</name>
</gene>
<proteinExistence type="predicted"/>
<comment type="caution">
    <text evidence="1">The sequence shown here is derived from an EMBL/GenBank/DDBJ whole genome shotgun (WGS) entry which is preliminary data.</text>
</comment>
<dbReference type="EMBL" id="PVXP01000069">
    <property type="protein sequence ID" value="PRR81497.1"/>
    <property type="molecule type" value="Genomic_DNA"/>
</dbReference>
<evidence type="ECO:0000313" key="1">
    <source>
        <dbReference type="EMBL" id="PRR81497.1"/>
    </source>
</evidence>
<sequence length="114" mass="13304">MNVNEIKQLLRKGKVYIDFGNHPGKDRFPREAAISGCCIITGKRGAAKFYEDIPISSKYKFNDNIANIDKIINSIKLCLNNYDNEIKNFQEYRNIIINEKEKFEKDLLNIFKKV</sequence>
<reference evidence="1 2" key="1">
    <citation type="submission" date="2018-03" db="EMBL/GenBank/DDBJ databases">
        <title>Genome sequence of Clostridium luticellarii DSM 29923.</title>
        <authorList>
            <person name="Poehlein A."/>
            <person name="Daniel R."/>
        </authorList>
    </citation>
    <scope>NUCLEOTIDE SEQUENCE [LARGE SCALE GENOMIC DNA]</scope>
    <source>
        <strain evidence="1 2">DSM 29923</strain>
    </source>
</reference>
<accession>A0A2T0BCG1</accession>
<keyword evidence="2" id="KW-1185">Reference proteome</keyword>
<evidence type="ECO:0000313" key="2">
    <source>
        <dbReference type="Proteomes" id="UP000237798"/>
    </source>
</evidence>
<organism evidence="1 2">
    <name type="scientific">Clostridium luticellarii</name>
    <dbReference type="NCBI Taxonomy" id="1691940"/>
    <lineage>
        <taxon>Bacteria</taxon>
        <taxon>Bacillati</taxon>
        <taxon>Bacillota</taxon>
        <taxon>Clostridia</taxon>
        <taxon>Eubacteriales</taxon>
        <taxon>Clostridiaceae</taxon>
        <taxon>Clostridium</taxon>
    </lineage>
</organism>
<dbReference type="Proteomes" id="UP000237798">
    <property type="component" value="Unassembled WGS sequence"/>
</dbReference>
<protein>
    <recommendedName>
        <fullName evidence="3">Glycosyl transferases group 1</fullName>
    </recommendedName>
</protein>
<evidence type="ECO:0008006" key="3">
    <source>
        <dbReference type="Google" id="ProtNLM"/>
    </source>
</evidence>
<dbReference type="AlphaFoldDB" id="A0A2T0BCG1"/>